<proteinExistence type="predicted"/>
<organism evidence="2 3">
    <name type="scientific">Cupriavidus plantarum</name>
    <dbReference type="NCBI Taxonomy" id="942865"/>
    <lineage>
        <taxon>Bacteria</taxon>
        <taxon>Pseudomonadati</taxon>
        <taxon>Pseudomonadota</taxon>
        <taxon>Betaproteobacteria</taxon>
        <taxon>Burkholderiales</taxon>
        <taxon>Burkholderiaceae</taxon>
        <taxon>Cupriavidus</taxon>
    </lineage>
</organism>
<feature type="domain" description="DUF4123" evidence="1">
    <location>
        <begin position="39"/>
        <end position="135"/>
    </location>
</feature>
<dbReference type="InterPro" id="IPR025391">
    <property type="entry name" value="DUF4123"/>
</dbReference>
<protein>
    <submittedName>
        <fullName evidence="2">Uncharacterized protein DUF4123</fullName>
    </submittedName>
</protein>
<reference evidence="2 3" key="1">
    <citation type="submission" date="2018-05" db="EMBL/GenBank/DDBJ databases">
        <title>Genomic Encyclopedia of Type Strains, Phase IV (KMG-V): Genome sequencing to study the core and pangenomes of soil and plant-associated prokaryotes.</title>
        <authorList>
            <person name="Whitman W."/>
        </authorList>
    </citation>
    <scope>NUCLEOTIDE SEQUENCE [LARGE SCALE GENOMIC DNA]</scope>
    <source>
        <strain evidence="2 3">SLV-132</strain>
    </source>
</reference>
<dbReference type="Proteomes" id="UP000245754">
    <property type="component" value="Unassembled WGS sequence"/>
</dbReference>
<dbReference type="Pfam" id="PF13503">
    <property type="entry name" value="DUF4123"/>
    <property type="match status" value="1"/>
</dbReference>
<dbReference type="AlphaFoldDB" id="A0A316ENT4"/>
<sequence length="280" mass="31196">MFDLYHRFLDDFTHILLNPLRLGRDTLDDLPLVTVIPERLADSADLMPVVVRLDAIPRARKIRLIEDARAWREEFRSPYFNACLVCPETTAEHLAVQLARNLVVAAPSAKRFLLRFDDPNVLTQLLRIFDDARLDALMGTVTAWHWEDPLGKVRARLRGATPPVRLAIAPPQWPALHRVGLVNQCLKQLLRDDALPDGDAVTIGRALDDALVVAASRHRLKDADDRRLYAMQHVSRGVPPESDPQLHDALARAASGEISYVGACAALHEDPVTLATSDAD</sequence>
<dbReference type="EMBL" id="QGGT01000003">
    <property type="protein sequence ID" value="PWK34141.1"/>
    <property type="molecule type" value="Genomic_DNA"/>
</dbReference>
<name>A0A316ENT4_9BURK</name>
<evidence type="ECO:0000259" key="1">
    <source>
        <dbReference type="Pfam" id="PF13503"/>
    </source>
</evidence>
<accession>A0A316ENT4</accession>
<evidence type="ECO:0000313" key="2">
    <source>
        <dbReference type="EMBL" id="PWK34141.1"/>
    </source>
</evidence>
<keyword evidence="3" id="KW-1185">Reference proteome</keyword>
<comment type="caution">
    <text evidence="2">The sequence shown here is derived from an EMBL/GenBank/DDBJ whole genome shotgun (WGS) entry which is preliminary data.</text>
</comment>
<evidence type="ECO:0000313" key="3">
    <source>
        <dbReference type="Proteomes" id="UP000245754"/>
    </source>
</evidence>
<gene>
    <name evidence="2" type="ORF">C7419_103460</name>
</gene>
<dbReference type="RefSeq" id="WP_109584190.1">
    <property type="nucleotide sequence ID" value="NZ_QGGT01000003.1"/>
</dbReference>